<dbReference type="Proteomes" id="UP001319080">
    <property type="component" value="Unassembled WGS sequence"/>
</dbReference>
<keyword evidence="3" id="KW-1185">Reference proteome</keyword>
<dbReference type="InterPro" id="IPR032774">
    <property type="entry name" value="WG_beta_rep"/>
</dbReference>
<protein>
    <submittedName>
        <fullName evidence="2">WG repeat-containing protein</fullName>
    </submittedName>
</protein>
<feature type="region of interest" description="Disordered" evidence="1">
    <location>
        <begin position="364"/>
        <end position="385"/>
    </location>
</feature>
<dbReference type="PANTHER" id="PTHR37841:SF1">
    <property type="entry name" value="DUF3298 DOMAIN-CONTAINING PROTEIN"/>
    <property type="match status" value="1"/>
</dbReference>
<dbReference type="PANTHER" id="PTHR37841">
    <property type="entry name" value="GLR2918 PROTEIN"/>
    <property type="match status" value="1"/>
</dbReference>
<dbReference type="RefSeq" id="WP_254086769.1">
    <property type="nucleotide sequence ID" value="NZ_JAHESE010000030.1"/>
</dbReference>
<reference evidence="2 3" key="1">
    <citation type="submission" date="2021-05" db="EMBL/GenBank/DDBJ databases">
        <title>A Polyphasic approach of four new species of the genus Ohtaekwangia: Ohtaekwangia histidinii sp. nov., Ohtaekwangia cretensis sp. nov., Ohtaekwangia indiensis sp. nov., Ohtaekwangia reichenbachii sp. nov. from diverse environment.</title>
        <authorList>
            <person name="Octaviana S."/>
        </authorList>
    </citation>
    <scope>NUCLEOTIDE SEQUENCE [LARGE SCALE GENOMIC DNA]</scope>
    <source>
        <strain evidence="2 3">PWU5</strain>
    </source>
</reference>
<accession>A0AAP2GSE7</accession>
<comment type="caution">
    <text evidence="2">The sequence shown here is derived from an EMBL/GenBank/DDBJ whole genome shotgun (WGS) entry which is preliminary data.</text>
</comment>
<dbReference type="SUPFAM" id="SSF69360">
    <property type="entry name" value="Cell wall binding repeat"/>
    <property type="match status" value="2"/>
</dbReference>
<gene>
    <name evidence="2" type="ORF">KK062_23320</name>
</gene>
<evidence type="ECO:0000256" key="1">
    <source>
        <dbReference type="SAM" id="MobiDB-lite"/>
    </source>
</evidence>
<dbReference type="EMBL" id="JAHESE010000030">
    <property type="protein sequence ID" value="MBT1711194.1"/>
    <property type="molecule type" value="Genomic_DNA"/>
</dbReference>
<feature type="compositionally biased region" description="Acidic residues" evidence="1">
    <location>
        <begin position="370"/>
        <end position="385"/>
    </location>
</feature>
<proteinExistence type="predicted"/>
<sequence length="385" mass="43255">MKKWFFVVLIVQVLSQASGQNLFVAKAKKKAYGFIDPAGNWVVSATFEDAEAFSNGYARVKKAGHWSYIDKDAKLVTGFRFDKVYNFDGEVARVGIADEQDRLSYGLIDVTGQWVKKNEFDEIGEFSDNGLALAQAHNGDWGFIDKKGQWVIQPTFGGLHEFHGGLAMARSKGKWGYIDKTGTWVIPAIYNHATSFQEGIASIRTNGGRWILIDMQGKPVGSLVFDVVKPFSDSVTVARVSGAWGVVDRHGRWLVKPKFDYLGSFVDGLCRTRLKRFYWGTIDKAGKWVIQPDFENVLQFSEGICRIKKGTLWGYMEHTGNWIVEPKFQSAGKFHNGYAIVKINGNWGIIDKTGKFTLEPTFDKIRPQADDDETAEGEEAEMNDE</sequence>
<evidence type="ECO:0000313" key="2">
    <source>
        <dbReference type="EMBL" id="MBT1711194.1"/>
    </source>
</evidence>
<dbReference type="AlphaFoldDB" id="A0AAP2GSE7"/>
<evidence type="ECO:0000313" key="3">
    <source>
        <dbReference type="Proteomes" id="UP001319080"/>
    </source>
</evidence>
<name>A0AAP2GSE7_9BACT</name>
<dbReference type="Pfam" id="PF14903">
    <property type="entry name" value="WG_beta_rep"/>
    <property type="match status" value="6"/>
</dbReference>
<organism evidence="2 3">
    <name type="scientific">Dawidia cretensis</name>
    <dbReference type="NCBI Taxonomy" id="2782350"/>
    <lineage>
        <taxon>Bacteria</taxon>
        <taxon>Pseudomonadati</taxon>
        <taxon>Bacteroidota</taxon>
        <taxon>Cytophagia</taxon>
        <taxon>Cytophagales</taxon>
        <taxon>Chryseotaleaceae</taxon>
        <taxon>Dawidia</taxon>
    </lineage>
</organism>